<dbReference type="RefSeq" id="WP_207380992.1">
    <property type="nucleotide sequence ID" value="NZ_CP071502.1"/>
</dbReference>
<reference evidence="2 3" key="1">
    <citation type="submission" date="2021-03" db="EMBL/GenBank/DDBJ databases">
        <title>Novel species identification of genus Shewanella.</title>
        <authorList>
            <person name="Liu G."/>
            <person name="Zhang Q."/>
        </authorList>
    </citation>
    <scope>NUCLEOTIDE SEQUENCE [LARGE SCALE GENOMIC DNA]</scope>
    <source>
        <strain evidence="2 3">FJAT-52962</strain>
    </source>
</reference>
<evidence type="ECO:0000256" key="1">
    <source>
        <dbReference type="SAM" id="Phobius"/>
    </source>
</evidence>
<evidence type="ECO:0008006" key="4">
    <source>
        <dbReference type="Google" id="ProtNLM"/>
    </source>
</evidence>
<name>A0ABX7R4S9_9GAMM</name>
<keyword evidence="1" id="KW-1133">Transmembrane helix</keyword>
<keyword evidence="3" id="KW-1185">Reference proteome</keyword>
<accession>A0ABX7R4S9</accession>
<protein>
    <recommendedName>
        <fullName evidence="4">DUF4131 domain-containing protein</fullName>
    </recommendedName>
</protein>
<dbReference type="EMBL" id="CP071502">
    <property type="protein sequence ID" value="QSX37820.1"/>
    <property type="molecule type" value="Genomic_DNA"/>
</dbReference>
<feature type="transmembrane region" description="Helical" evidence="1">
    <location>
        <begin position="51"/>
        <end position="73"/>
    </location>
</feature>
<evidence type="ECO:0000313" key="2">
    <source>
        <dbReference type="EMBL" id="QSX37820.1"/>
    </source>
</evidence>
<keyword evidence="1" id="KW-0812">Transmembrane</keyword>
<gene>
    <name evidence="2" type="ORF">JYB85_02970</name>
</gene>
<feature type="transmembrane region" description="Helical" evidence="1">
    <location>
        <begin position="20"/>
        <end position="39"/>
    </location>
</feature>
<proteinExistence type="predicted"/>
<evidence type="ECO:0000313" key="3">
    <source>
        <dbReference type="Proteomes" id="UP000663207"/>
    </source>
</evidence>
<sequence length="182" mass="20793">MKYMTFFDISQDSLLSVLPVPWPLAVLIILLGFVIYPFFKHHSGHWNAQKIFMAIWMLGTFSMGLAGISSGLLHKYKDREYLITGNYSVVAGSIEQHVMVRRSIGASEFEVDGVQFSLFSQYFSESKNPKYRLRDGLNVRISYIPEENTILKVELEEADFKKMLDGSVLAKTLCTKYQSCVQ</sequence>
<keyword evidence="1" id="KW-0472">Membrane</keyword>
<dbReference type="Proteomes" id="UP000663207">
    <property type="component" value="Chromosome"/>
</dbReference>
<organism evidence="2 3">
    <name type="scientific">Shewanella sedimentimangrovi</name>
    <dbReference type="NCBI Taxonomy" id="2814293"/>
    <lineage>
        <taxon>Bacteria</taxon>
        <taxon>Pseudomonadati</taxon>
        <taxon>Pseudomonadota</taxon>
        <taxon>Gammaproteobacteria</taxon>
        <taxon>Alteromonadales</taxon>
        <taxon>Shewanellaceae</taxon>
        <taxon>Shewanella</taxon>
    </lineage>
</organism>